<keyword evidence="4" id="KW-1185">Reference proteome</keyword>
<dbReference type="SMART" id="SM01334">
    <property type="entry name" value="DUF3454"/>
    <property type="match status" value="1"/>
</dbReference>
<dbReference type="Proteomes" id="UP001562425">
    <property type="component" value="Unassembled WGS sequence"/>
</dbReference>
<reference evidence="3 4" key="1">
    <citation type="submission" date="2024-05" db="EMBL/GenBank/DDBJ databases">
        <title>Culex pipiens pipiens assembly and annotation.</title>
        <authorList>
            <person name="Alout H."/>
            <person name="Durand T."/>
        </authorList>
    </citation>
    <scope>NUCLEOTIDE SEQUENCE [LARGE SCALE GENOMIC DNA]</scope>
    <source>
        <strain evidence="3">HA-2024</strain>
        <tissue evidence="3">Whole body</tissue>
    </source>
</reference>
<evidence type="ECO:0000313" key="3">
    <source>
        <dbReference type="EMBL" id="KAL1377371.1"/>
    </source>
</evidence>
<protein>
    <recommendedName>
        <fullName evidence="2">Notch C-terminal domain-containing protein</fullName>
    </recommendedName>
</protein>
<name>A0ABD1CLZ2_CULPP</name>
<sequence>MNFVNGSSGLELAGFCSPTGQGSQASTSQNTTATTISSPSSSTMSHLSPMSSASAHCQQSTLNSQQSSFYQYLTPPSQHSGGVTPQHLVQTLDSYPTPSPESPGHWSSSSPHSTSDWSEGVQSPAAANMNVYVTSAPAGGGGAGGHQANKGSEAIYI</sequence>
<dbReference type="InterPro" id="IPR024600">
    <property type="entry name" value="Notch_C"/>
</dbReference>
<evidence type="ECO:0000259" key="2">
    <source>
        <dbReference type="SMART" id="SM01334"/>
    </source>
</evidence>
<comment type="caution">
    <text evidence="3">The sequence shown here is derived from an EMBL/GenBank/DDBJ whole genome shotgun (WGS) entry which is preliminary data.</text>
</comment>
<feature type="compositionally biased region" description="Low complexity" evidence="1">
    <location>
        <begin position="102"/>
        <end position="119"/>
    </location>
</feature>
<gene>
    <name evidence="3" type="ORF">pipiens_016314</name>
</gene>
<evidence type="ECO:0000313" key="4">
    <source>
        <dbReference type="Proteomes" id="UP001562425"/>
    </source>
</evidence>
<proteinExistence type="predicted"/>
<feature type="compositionally biased region" description="Polar residues" evidence="1">
    <location>
        <begin position="57"/>
        <end position="96"/>
    </location>
</feature>
<evidence type="ECO:0000256" key="1">
    <source>
        <dbReference type="SAM" id="MobiDB-lite"/>
    </source>
</evidence>
<organism evidence="3 4">
    <name type="scientific">Culex pipiens pipiens</name>
    <name type="common">Northern house mosquito</name>
    <dbReference type="NCBI Taxonomy" id="38569"/>
    <lineage>
        <taxon>Eukaryota</taxon>
        <taxon>Metazoa</taxon>
        <taxon>Ecdysozoa</taxon>
        <taxon>Arthropoda</taxon>
        <taxon>Hexapoda</taxon>
        <taxon>Insecta</taxon>
        <taxon>Pterygota</taxon>
        <taxon>Neoptera</taxon>
        <taxon>Endopterygota</taxon>
        <taxon>Diptera</taxon>
        <taxon>Nematocera</taxon>
        <taxon>Culicoidea</taxon>
        <taxon>Culicidae</taxon>
        <taxon>Culicinae</taxon>
        <taxon>Culicini</taxon>
        <taxon>Culex</taxon>
        <taxon>Culex</taxon>
    </lineage>
</organism>
<feature type="compositionally biased region" description="Low complexity" evidence="1">
    <location>
        <begin position="17"/>
        <end position="56"/>
    </location>
</feature>
<feature type="domain" description="Notch C-terminal" evidence="2">
    <location>
        <begin position="69"/>
        <end position="126"/>
    </location>
</feature>
<feature type="region of interest" description="Disordered" evidence="1">
    <location>
        <begin position="1"/>
        <end position="121"/>
    </location>
</feature>
<accession>A0ABD1CLZ2</accession>
<dbReference type="EMBL" id="JBEHCU010011019">
    <property type="protein sequence ID" value="KAL1377371.1"/>
    <property type="molecule type" value="Genomic_DNA"/>
</dbReference>
<dbReference type="AlphaFoldDB" id="A0ABD1CLZ2"/>